<evidence type="ECO:0000256" key="3">
    <source>
        <dbReference type="SAM" id="SignalP"/>
    </source>
</evidence>
<keyword evidence="6" id="KW-1185">Reference proteome</keyword>
<accession>A0ABW6KCX2</accession>
<evidence type="ECO:0000313" key="5">
    <source>
        <dbReference type="EMBL" id="MFE8702103.1"/>
    </source>
</evidence>
<dbReference type="InterPro" id="IPR036249">
    <property type="entry name" value="Thioredoxin-like_sf"/>
</dbReference>
<organism evidence="5 6">
    <name type="scientific">Cytobacillus spartinae</name>
    <dbReference type="NCBI Taxonomy" id="3299023"/>
    <lineage>
        <taxon>Bacteria</taxon>
        <taxon>Bacillati</taxon>
        <taxon>Bacillota</taxon>
        <taxon>Bacilli</taxon>
        <taxon>Bacillales</taxon>
        <taxon>Bacillaceae</taxon>
        <taxon>Cytobacillus</taxon>
    </lineage>
</organism>
<protein>
    <submittedName>
        <fullName evidence="5">SCO family protein</fullName>
    </submittedName>
</protein>
<dbReference type="PROSITE" id="PS51257">
    <property type="entry name" value="PROKAR_LIPOPROTEIN"/>
    <property type="match status" value="1"/>
</dbReference>
<comment type="similarity">
    <text evidence="1">Belongs to the SCO1/2 family.</text>
</comment>
<keyword evidence="3" id="KW-0732">Signal</keyword>
<dbReference type="Proteomes" id="UP001601059">
    <property type="component" value="Unassembled WGS sequence"/>
</dbReference>
<comment type="caution">
    <text evidence="5">The sequence shown here is derived from an EMBL/GenBank/DDBJ whole genome shotgun (WGS) entry which is preliminary data.</text>
</comment>
<feature type="signal peptide" evidence="3">
    <location>
        <begin position="1"/>
        <end position="18"/>
    </location>
</feature>
<dbReference type="PROSITE" id="PS51352">
    <property type="entry name" value="THIOREDOXIN_2"/>
    <property type="match status" value="1"/>
</dbReference>
<reference evidence="5 6" key="1">
    <citation type="submission" date="2024-08" db="EMBL/GenBank/DDBJ databases">
        <title>Two novel Cytobacillus novel species.</title>
        <authorList>
            <person name="Liu G."/>
        </authorList>
    </citation>
    <scope>NUCLEOTIDE SEQUENCE [LARGE SCALE GENOMIC DNA]</scope>
    <source>
        <strain evidence="5 6">FJAT-54145</strain>
    </source>
</reference>
<gene>
    <name evidence="5" type="ORF">ACFYKX_16010</name>
</gene>
<evidence type="ECO:0000256" key="1">
    <source>
        <dbReference type="ARBA" id="ARBA00010996"/>
    </source>
</evidence>
<dbReference type="PANTHER" id="PTHR12151:SF25">
    <property type="entry name" value="LINALOOL DEHYDRATASE_ISOMERASE DOMAIN-CONTAINING PROTEIN"/>
    <property type="match status" value="1"/>
</dbReference>
<evidence type="ECO:0000259" key="4">
    <source>
        <dbReference type="PROSITE" id="PS51352"/>
    </source>
</evidence>
<feature type="chain" id="PRO_5046755505" evidence="3">
    <location>
        <begin position="19"/>
        <end position="192"/>
    </location>
</feature>
<evidence type="ECO:0000256" key="2">
    <source>
        <dbReference type="ARBA" id="ARBA00023008"/>
    </source>
</evidence>
<name>A0ABW6KCX2_9BACI</name>
<proteinExistence type="inferred from homology"/>
<dbReference type="RefSeq" id="WP_389362068.1">
    <property type="nucleotide sequence ID" value="NZ_JBIACK010000008.1"/>
</dbReference>
<sequence>MKLRIIFIMLLTVTILSACGQSGIKDPLNWPVEDFTFTNQEEQPFGLADLKGKIWVADFIFTNCDDVCLPMTSNMVKLQGMVKDEGYENVEFVSFSVDPEIDSPEVLKDYGEKFNVNFGNYHFLTGYSNDDIHEFAKNSFKTIVVKPKDQDQVVHDVNFFLVDQEGNIMKYYTGLNEIPFDEIMSDIKALQQ</sequence>
<dbReference type="SUPFAM" id="SSF52833">
    <property type="entry name" value="Thioredoxin-like"/>
    <property type="match status" value="1"/>
</dbReference>
<keyword evidence="2" id="KW-0186">Copper</keyword>
<dbReference type="Gene3D" id="3.40.30.10">
    <property type="entry name" value="Glutaredoxin"/>
    <property type="match status" value="1"/>
</dbReference>
<dbReference type="PANTHER" id="PTHR12151">
    <property type="entry name" value="ELECTRON TRANSPORT PROTIN SCO1/SENC FAMILY MEMBER"/>
    <property type="match status" value="1"/>
</dbReference>
<dbReference type="Pfam" id="PF02630">
    <property type="entry name" value="SCO1-SenC"/>
    <property type="match status" value="1"/>
</dbReference>
<dbReference type="CDD" id="cd02968">
    <property type="entry name" value="SCO"/>
    <property type="match status" value="1"/>
</dbReference>
<feature type="domain" description="Thioredoxin" evidence="4">
    <location>
        <begin position="26"/>
        <end position="192"/>
    </location>
</feature>
<dbReference type="EMBL" id="JBIACK010000008">
    <property type="protein sequence ID" value="MFE8702103.1"/>
    <property type="molecule type" value="Genomic_DNA"/>
</dbReference>
<dbReference type="InterPro" id="IPR013766">
    <property type="entry name" value="Thioredoxin_domain"/>
</dbReference>
<evidence type="ECO:0000313" key="6">
    <source>
        <dbReference type="Proteomes" id="UP001601059"/>
    </source>
</evidence>
<dbReference type="InterPro" id="IPR003782">
    <property type="entry name" value="SCO1/SenC"/>
</dbReference>